<protein>
    <recommendedName>
        <fullName evidence="4">Outer membrane protein beta-barrel domain-containing protein</fullName>
    </recommendedName>
</protein>
<sequence>MKYFAKTLLVFTILSSSVMVYGQGGETYVTTGGEWIFSFGGSGDDGAVRFSPVVNFQINVNKDVSDKFGFYSGLAIRNVGFIWDDPDSAQIRKKFRTYNLGIPVGLKFGDMNGMMLFGGYELEIPFNYKEKTFVNEKKEDKFNVYFSGRVPPVYHALFAGVQFYSGISLKFKYYLTNFHDQSYTEVVNGVSVMPYKNLDSNVFYLSLNFNLFRNTDFHYKKIDRDLKQVSMR</sequence>
<evidence type="ECO:0000313" key="2">
    <source>
        <dbReference type="EMBL" id="UXX78228.1"/>
    </source>
</evidence>
<evidence type="ECO:0008006" key="4">
    <source>
        <dbReference type="Google" id="ProtNLM"/>
    </source>
</evidence>
<feature type="chain" id="PRO_5045543569" description="Outer membrane protein beta-barrel domain-containing protein" evidence="1">
    <location>
        <begin position="23"/>
        <end position="232"/>
    </location>
</feature>
<reference evidence="2" key="1">
    <citation type="submission" date="2022-10" db="EMBL/GenBank/DDBJ databases">
        <title>Comparative genomics and taxonomic characterization of three novel marine species of genus Reichenbachiella exhibiting antioxidant and polysaccharide degradation activities.</title>
        <authorList>
            <person name="Muhammad N."/>
            <person name="Lee Y.-J."/>
            <person name="Ko J."/>
            <person name="Kim S.-G."/>
        </authorList>
    </citation>
    <scope>NUCLEOTIDE SEQUENCE</scope>
    <source>
        <strain evidence="2">Wsw4-B4</strain>
    </source>
</reference>
<organism evidence="2 3">
    <name type="scientific">Reichenbachiella carrageenanivorans</name>
    <dbReference type="NCBI Taxonomy" id="2979869"/>
    <lineage>
        <taxon>Bacteria</taxon>
        <taxon>Pseudomonadati</taxon>
        <taxon>Bacteroidota</taxon>
        <taxon>Cytophagia</taxon>
        <taxon>Cytophagales</taxon>
        <taxon>Reichenbachiellaceae</taxon>
        <taxon>Reichenbachiella</taxon>
    </lineage>
</organism>
<name>A0ABY6CZK6_9BACT</name>
<gene>
    <name evidence="2" type="ORF">N7E81_12760</name>
</gene>
<evidence type="ECO:0000313" key="3">
    <source>
        <dbReference type="Proteomes" id="UP001062165"/>
    </source>
</evidence>
<dbReference type="EMBL" id="CP106735">
    <property type="protein sequence ID" value="UXX78228.1"/>
    <property type="molecule type" value="Genomic_DNA"/>
</dbReference>
<proteinExistence type="predicted"/>
<keyword evidence="1" id="KW-0732">Signal</keyword>
<dbReference type="Proteomes" id="UP001062165">
    <property type="component" value="Chromosome"/>
</dbReference>
<feature type="signal peptide" evidence="1">
    <location>
        <begin position="1"/>
        <end position="22"/>
    </location>
</feature>
<keyword evidence="3" id="KW-1185">Reference proteome</keyword>
<evidence type="ECO:0000256" key="1">
    <source>
        <dbReference type="SAM" id="SignalP"/>
    </source>
</evidence>
<accession>A0ABY6CZK6</accession>
<dbReference type="RefSeq" id="WP_263049974.1">
    <property type="nucleotide sequence ID" value="NZ_CP106735.1"/>
</dbReference>